<dbReference type="RefSeq" id="XP_041294744.1">
    <property type="nucleotide sequence ID" value="XM_041436683.1"/>
</dbReference>
<protein>
    <submittedName>
        <fullName evidence="2">Uncharacterized protein</fullName>
    </submittedName>
</protein>
<dbReference type="AlphaFoldDB" id="A0A9P7FC71"/>
<reference evidence="2" key="1">
    <citation type="journal article" date="2020" name="New Phytol.">
        <title>Comparative genomics reveals dynamic genome evolution in host specialist ectomycorrhizal fungi.</title>
        <authorList>
            <person name="Lofgren L.A."/>
            <person name="Nguyen N.H."/>
            <person name="Vilgalys R."/>
            <person name="Ruytinx J."/>
            <person name="Liao H.L."/>
            <person name="Branco S."/>
            <person name="Kuo A."/>
            <person name="LaButti K."/>
            <person name="Lipzen A."/>
            <person name="Andreopoulos W."/>
            <person name="Pangilinan J."/>
            <person name="Riley R."/>
            <person name="Hundley H."/>
            <person name="Na H."/>
            <person name="Barry K."/>
            <person name="Grigoriev I.V."/>
            <person name="Stajich J.E."/>
            <person name="Kennedy P.G."/>
        </authorList>
    </citation>
    <scope>NUCLEOTIDE SEQUENCE</scope>
    <source>
        <strain evidence="2">FC423</strain>
    </source>
</reference>
<name>A0A9P7FC71_9AGAM</name>
<comment type="caution">
    <text evidence="2">The sequence shown here is derived from an EMBL/GenBank/DDBJ whole genome shotgun (WGS) entry which is preliminary data.</text>
</comment>
<sequence>MTRYNGYIARFAGSFHNTVARSRIFISLLKSLQRSLPYYSYFLSCHSSRILLPFFTGTFHPVRSCTYPTTHSFSVLKSFRKPIHHSAWLKPPRKSPTPMPEDFDPKCKGIRYVHHLTFLLHILLTSLLPPFTLGNWEPFMPSLWQFSSSNPRPFPPDPLTILVLFSSCRP</sequence>
<keyword evidence="3" id="KW-1185">Reference proteome</keyword>
<keyword evidence="1" id="KW-1133">Transmembrane helix</keyword>
<organism evidence="2 3">
    <name type="scientific">Suillus discolor</name>
    <dbReference type="NCBI Taxonomy" id="1912936"/>
    <lineage>
        <taxon>Eukaryota</taxon>
        <taxon>Fungi</taxon>
        <taxon>Dikarya</taxon>
        <taxon>Basidiomycota</taxon>
        <taxon>Agaricomycotina</taxon>
        <taxon>Agaricomycetes</taxon>
        <taxon>Agaricomycetidae</taxon>
        <taxon>Boletales</taxon>
        <taxon>Suillineae</taxon>
        <taxon>Suillaceae</taxon>
        <taxon>Suillus</taxon>
    </lineage>
</organism>
<accession>A0A9P7FC71</accession>
<dbReference type="Proteomes" id="UP000823399">
    <property type="component" value="Unassembled WGS sequence"/>
</dbReference>
<evidence type="ECO:0000256" key="1">
    <source>
        <dbReference type="SAM" id="Phobius"/>
    </source>
</evidence>
<gene>
    <name evidence="2" type="ORF">F5147DRAFT_685611</name>
</gene>
<feature type="transmembrane region" description="Helical" evidence="1">
    <location>
        <begin position="116"/>
        <end position="136"/>
    </location>
</feature>
<dbReference type="EMBL" id="JABBWM010000017">
    <property type="protein sequence ID" value="KAG2111525.1"/>
    <property type="molecule type" value="Genomic_DNA"/>
</dbReference>
<keyword evidence="1" id="KW-0472">Membrane</keyword>
<evidence type="ECO:0000313" key="3">
    <source>
        <dbReference type="Proteomes" id="UP000823399"/>
    </source>
</evidence>
<evidence type="ECO:0000313" key="2">
    <source>
        <dbReference type="EMBL" id="KAG2111525.1"/>
    </source>
</evidence>
<dbReference type="GeneID" id="64698942"/>
<proteinExistence type="predicted"/>
<keyword evidence="1" id="KW-0812">Transmembrane</keyword>